<gene>
    <name evidence="3" type="ORF">V3328_26530</name>
</gene>
<reference evidence="3 4" key="1">
    <citation type="submission" date="2024-02" db="EMBL/GenBank/DDBJ databases">
        <title>Genome analysis and characterization of Microbaculum marinisediminis sp. nov., isolated from marine sediment.</title>
        <authorList>
            <person name="Du Z.-J."/>
            <person name="Ye Y.-Q."/>
            <person name="Zhang Z.-R."/>
            <person name="Yuan S.-M."/>
            <person name="Zhang X.-Y."/>
        </authorList>
    </citation>
    <scope>NUCLEOTIDE SEQUENCE [LARGE SCALE GENOMIC DNA]</scope>
    <source>
        <strain evidence="3 4">SDUM1044001</strain>
    </source>
</reference>
<dbReference type="GO" id="GO:0055085">
    <property type="term" value="P:transmembrane transport"/>
    <property type="evidence" value="ECO:0007669"/>
    <property type="project" value="InterPro"/>
</dbReference>
<evidence type="ECO:0000313" key="4">
    <source>
        <dbReference type="Proteomes" id="UP001378188"/>
    </source>
</evidence>
<feature type="signal peptide" evidence="2">
    <location>
        <begin position="1"/>
        <end position="34"/>
    </location>
</feature>
<evidence type="ECO:0000256" key="2">
    <source>
        <dbReference type="SAM" id="SignalP"/>
    </source>
</evidence>
<dbReference type="AlphaFoldDB" id="A0AAW9S4G1"/>
<dbReference type="PANTHER" id="PTHR33376">
    <property type="match status" value="1"/>
</dbReference>
<sequence length="351" mass="37893">MSIKSLLAGSVLAAAGVAVVALSGVVPVAGSAQAQDDPVEIRFSHWVPPTHPLQAAITEWGESINKASDGTISVTIFPAQQLGAAKDTYDMVRDGIADMGYINPGYTPGRFPIFDAANLPFNVTNATDGSAAIDEWYSRYADKEMGDIYVCLANAHDPGAFHSKEQIAVPGDVDGMKVRPANGTISKLVTMLGGQPVQVSAPESREALERGVADAITFPWGSILLFGIDKTTKYHLDMPLYVVGFVWGMNQDFYDSLSDAQKKVIDDHCNPEWAKQTSVGWAAYESGGRDKIKAMPDHTVTEPTPDQVAAWREAVAPMLDEWKKTVNDAGHDADAIWADLGDTLKKYNSQY</sequence>
<dbReference type="Gene3D" id="3.40.190.170">
    <property type="entry name" value="Bacterial extracellular solute-binding protein, family 7"/>
    <property type="match status" value="1"/>
</dbReference>
<keyword evidence="1 2" id="KW-0732">Signal</keyword>
<name>A0AAW9S4G1_9HYPH</name>
<dbReference type="InterPro" id="IPR018389">
    <property type="entry name" value="DctP_fam"/>
</dbReference>
<proteinExistence type="predicted"/>
<accession>A0AAW9S4G1</accession>
<evidence type="ECO:0000313" key="3">
    <source>
        <dbReference type="EMBL" id="MEJ8575058.1"/>
    </source>
</evidence>
<dbReference type="Proteomes" id="UP001378188">
    <property type="component" value="Unassembled WGS sequence"/>
</dbReference>
<dbReference type="InterPro" id="IPR038404">
    <property type="entry name" value="TRAP_DctP_sf"/>
</dbReference>
<dbReference type="EMBL" id="JAZHOF010000019">
    <property type="protein sequence ID" value="MEJ8575058.1"/>
    <property type="molecule type" value="Genomic_DNA"/>
</dbReference>
<dbReference type="CDD" id="cd13665">
    <property type="entry name" value="PBP2_TRAP_Dctp3_4"/>
    <property type="match status" value="1"/>
</dbReference>
<protein>
    <submittedName>
        <fullName evidence="3">TRAP transporter substrate-binding protein</fullName>
    </submittedName>
</protein>
<organism evidence="3 4">
    <name type="scientific">Microbaculum marinum</name>
    <dbReference type="NCBI Taxonomy" id="1764581"/>
    <lineage>
        <taxon>Bacteria</taxon>
        <taxon>Pseudomonadati</taxon>
        <taxon>Pseudomonadota</taxon>
        <taxon>Alphaproteobacteria</taxon>
        <taxon>Hyphomicrobiales</taxon>
        <taxon>Tepidamorphaceae</taxon>
        <taxon>Microbaculum</taxon>
    </lineage>
</organism>
<feature type="chain" id="PRO_5043903364" evidence="2">
    <location>
        <begin position="35"/>
        <end position="351"/>
    </location>
</feature>
<evidence type="ECO:0000256" key="1">
    <source>
        <dbReference type="ARBA" id="ARBA00022729"/>
    </source>
</evidence>
<dbReference type="PANTHER" id="PTHR33376:SF15">
    <property type="entry name" value="BLL6794 PROTEIN"/>
    <property type="match status" value="1"/>
</dbReference>
<comment type="caution">
    <text evidence="3">The sequence shown here is derived from an EMBL/GenBank/DDBJ whole genome shotgun (WGS) entry which is preliminary data.</text>
</comment>
<dbReference type="NCBIfam" id="NF037995">
    <property type="entry name" value="TRAP_S1"/>
    <property type="match status" value="1"/>
</dbReference>
<dbReference type="RefSeq" id="WP_340332755.1">
    <property type="nucleotide sequence ID" value="NZ_JAZHOF010000019.1"/>
</dbReference>
<keyword evidence="4" id="KW-1185">Reference proteome</keyword>
<dbReference type="Pfam" id="PF03480">
    <property type="entry name" value="DctP"/>
    <property type="match status" value="1"/>
</dbReference>